<dbReference type="Proteomes" id="UP000175679">
    <property type="component" value="Unassembled WGS sequence"/>
</dbReference>
<sequence length="281" mass="31530">MERRLIYSVIIIAITMLLEIMAGIVSHSLALLSDAGHMFTDLCTLILSWLAQKFSTKRSDLHRSYGYHRLKILAALINGLTLFLIAVIIIIESIKRFIFPVDIKWNIMLEVAILGLISNIIVFLILHKKYENNINIKSAILHVIGDILGSIAATLASIIIMFTGWQVADPILSIFVSIIILSSSYKIIKNSCHILLEGTPEEISIEEIKSTIMSEFPEVINIHRIHVWSLSDNYCVITVHIKVSKHSNEILHGIKNVLLEKFKIAHSTIEIECVVNTALGS</sequence>
<evidence type="ECO:0000256" key="4">
    <source>
        <dbReference type="ARBA" id="ARBA00022692"/>
    </source>
</evidence>
<dbReference type="InterPro" id="IPR036837">
    <property type="entry name" value="Cation_efflux_CTD_sf"/>
</dbReference>
<keyword evidence="6 9" id="KW-1133">Transmembrane helix</keyword>
<feature type="domain" description="Cation efflux protein transmembrane" evidence="10">
    <location>
        <begin position="5"/>
        <end position="196"/>
    </location>
</feature>
<feature type="domain" description="Cation efflux protein cytoplasmic" evidence="11">
    <location>
        <begin position="200"/>
        <end position="272"/>
    </location>
</feature>
<dbReference type="InterPro" id="IPR027469">
    <property type="entry name" value="Cation_efflux_TMD_sf"/>
</dbReference>
<feature type="transmembrane region" description="Helical" evidence="9">
    <location>
        <begin position="5"/>
        <end position="25"/>
    </location>
</feature>
<keyword evidence="13" id="KW-1185">Reference proteome</keyword>
<keyword evidence="5" id="KW-0864">Zinc transport</keyword>
<dbReference type="InterPro" id="IPR058533">
    <property type="entry name" value="Cation_efflux_TM"/>
</dbReference>
<accession>A0A1E7QKX6</accession>
<evidence type="ECO:0000256" key="8">
    <source>
        <dbReference type="ARBA" id="ARBA00023136"/>
    </source>
</evidence>
<dbReference type="InterPro" id="IPR027470">
    <property type="entry name" value="Cation_efflux_CTD"/>
</dbReference>
<keyword evidence="3" id="KW-0813">Transport</keyword>
<dbReference type="GO" id="GO:0005385">
    <property type="term" value="F:zinc ion transmembrane transporter activity"/>
    <property type="evidence" value="ECO:0007669"/>
    <property type="project" value="TreeGrafter"/>
</dbReference>
<keyword evidence="7" id="KW-0406">Ion transport</keyword>
<feature type="transmembrane region" description="Helical" evidence="9">
    <location>
        <begin position="31"/>
        <end position="51"/>
    </location>
</feature>
<evidence type="ECO:0000256" key="9">
    <source>
        <dbReference type="SAM" id="Phobius"/>
    </source>
</evidence>
<keyword evidence="5" id="KW-0862">Zinc</keyword>
<evidence type="ECO:0000256" key="7">
    <source>
        <dbReference type="ARBA" id="ARBA00023065"/>
    </source>
</evidence>
<organism evidence="12 13">
    <name type="scientific">Wolbachia pipientis</name>
    <dbReference type="NCBI Taxonomy" id="955"/>
    <lineage>
        <taxon>Bacteria</taxon>
        <taxon>Pseudomonadati</taxon>
        <taxon>Pseudomonadota</taxon>
        <taxon>Alphaproteobacteria</taxon>
        <taxon>Rickettsiales</taxon>
        <taxon>Anaplasmataceae</taxon>
        <taxon>Wolbachieae</taxon>
        <taxon>Wolbachia</taxon>
    </lineage>
</organism>
<evidence type="ECO:0000256" key="2">
    <source>
        <dbReference type="ARBA" id="ARBA00008873"/>
    </source>
</evidence>
<dbReference type="PANTHER" id="PTHR11562">
    <property type="entry name" value="CATION EFFLUX PROTEIN/ ZINC TRANSPORTER"/>
    <property type="match status" value="1"/>
</dbReference>
<dbReference type="AlphaFoldDB" id="A0A1E7QKX6"/>
<dbReference type="Pfam" id="PF16916">
    <property type="entry name" value="ZT_dimer"/>
    <property type="match status" value="1"/>
</dbReference>
<dbReference type="InterPro" id="IPR002524">
    <property type="entry name" value="Cation_efflux"/>
</dbReference>
<keyword evidence="4 9" id="KW-0812">Transmembrane</keyword>
<feature type="transmembrane region" description="Helical" evidence="9">
    <location>
        <begin position="171"/>
        <end position="188"/>
    </location>
</feature>
<evidence type="ECO:0000256" key="6">
    <source>
        <dbReference type="ARBA" id="ARBA00022989"/>
    </source>
</evidence>
<dbReference type="OrthoDB" id="9809646at2"/>
<evidence type="ECO:0000256" key="3">
    <source>
        <dbReference type="ARBA" id="ARBA00022448"/>
    </source>
</evidence>
<dbReference type="RefSeq" id="WP_070064779.1">
    <property type="nucleotide sequence ID" value="NZ_MJMG01000001.1"/>
</dbReference>
<dbReference type="GO" id="GO:0005886">
    <property type="term" value="C:plasma membrane"/>
    <property type="evidence" value="ECO:0007669"/>
    <property type="project" value="TreeGrafter"/>
</dbReference>
<dbReference type="InterPro" id="IPR050681">
    <property type="entry name" value="CDF/SLC30A"/>
</dbReference>
<feature type="transmembrane region" description="Helical" evidence="9">
    <location>
        <begin position="139"/>
        <end position="165"/>
    </location>
</feature>
<dbReference type="NCBIfam" id="TIGR01297">
    <property type="entry name" value="CDF"/>
    <property type="match status" value="1"/>
</dbReference>
<name>A0A1E7QKX6_WOLPI</name>
<feature type="transmembrane region" description="Helical" evidence="9">
    <location>
        <begin position="72"/>
        <end position="91"/>
    </location>
</feature>
<dbReference type="Pfam" id="PF01545">
    <property type="entry name" value="Cation_efflux"/>
    <property type="match status" value="1"/>
</dbReference>
<evidence type="ECO:0000259" key="11">
    <source>
        <dbReference type="Pfam" id="PF16916"/>
    </source>
</evidence>
<feature type="transmembrane region" description="Helical" evidence="9">
    <location>
        <begin position="103"/>
        <end position="127"/>
    </location>
</feature>
<dbReference type="Gene3D" id="1.20.1510.10">
    <property type="entry name" value="Cation efflux protein transmembrane domain"/>
    <property type="match status" value="1"/>
</dbReference>
<evidence type="ECO:0000313" key="12">
    <source>
        <dbReference type="EMBL" id="OEY87128.1"/>
    </source>
</evidence>
<dbReference type="SUPFAM" id="SSF161111">
    <property type="entry name" value="Cation efflux protein transmembrane domain-like"/>
    <property type="match status" value="1"/>
</dbReference>
<dbReference type="PANTHER" id="PTHR11562:SF17">
    <property type="entry name" value="RE54080P-RELATED"/>
    <property type="match status" value="1"/>
</dbReference>
<dbReference type="SUPFAM" id="SSF160240">
    <property type="entry name" value="Cation efflux protein cytoplasmic domain-like"/>
    <property type="match status" value="1"/>
</dbReference>
<comment type="similarity">
    <text evidence="2">Belongs to the cation diffusion facilitator (CDF) transporter (TC 2.A.4) family. SLC30A subfamily.</text>
</comment>
<protein>
    <submittedName>
        <fullName evidence="12">Zinc transporter ZitB</fullName>
    </submittedName>
</protein>
<proteinExistence type="inferred from homology"/>
<evidence type="ECO:0000256" key="5">
    <source>
        <dbReference type="ARBA" id="ARBA00022906"/>
    </source>
</evidence>
<comment type="caution">
    <text evidence="12">The sequence shown here is derived from an EMBL/GenBank/DDBJ whole genome shotgun (WGS) entry which is preliminary data.</text>
</comment>
<keyword evidence="8 9" id="KW-0472">Membrane</keyword>
<comment type="subcellular location">
    <subcellularLocation>
        <location evidence="1">Membrane</location>
        <topology evidence="1">Multi-pass membrane protein</topology>
    </subcellularLocation>
</comment>
<evidence type="ECO:0000313" key="13">
    <source>
        <dbReference type="Proteomes" id="UP000175679"/>
    </source>
</evidence>
<gene>
    <name evidence="12" type="ORF">BIY23_01435</name>
</gene>
<dbReference type="EMBL" id="MJMG01000001">
    <property type="protein sequence ID" value="OEY87128.1"/>
    <property type="molecule type" value="Genomic_DNA"/>
</dbReference>
<reference evidence="12 13" key="1">
    <citation type="submission" date="2016-09" db="EMBL/GenBank/DDBJ databases">
        <title>Genomic evidence for plant-parasitic nematodes as the earliest Wolbachia hosts.</title>
        <authorList>
            <person name="Brown A.M."/>
            <person name="Wasala S.K."/>
            <person name="Howe D.K."/>
            <person name="Peetz A.B."/>
            <person name="Zasada I.A."/>
            <person name="Denver D.R."/>
        </authorList>
    </citation>
    <scope>NUCLEOTIDE SEQUENCE [LARGE SCALE GENOMIC DNA]</scope>
    <source>
        <strain evidence="13">wPpe</strain>
    </source>
</reference>
<evidence type="ECO:0000259" key="10">
    <source>
        <dbReference type="Pfam" id="PF01545"/>
    </source>
</evidence>
<evidence type="ECO:0000256" key="1">
    <source>
        <dbReference type="ARBA" id="ARBA00004141"/>
    </source>
</evidence>